<evidence type="ECO:0008006" key="4">
    <source>
        <dbReference type="Google" id="ProtNLM"/>
    </source>
</evidence>
<feature type="signal peptide" evidence="1">
    <location>
        <begin position="1"/>
        <end position="22"/>
    </location>
</feature>
<keyword evidence="1" id="KW-0732">Signal</keyword>
<organism evidence="2 3">
    <name type="scientific">Jatrophihabitans cynanchi</name>
    <dbReference type="NCBI Taxonomy" id="2944128"/>
    <lineage>
        <taxon>Bacteria</taxon>
        <taxon>Bacillati</taxon>
        <taxon>Actinomycetota</taxon>
        <taxon>Actinomycetes</taxon>
        <taxon>Jatrophihabitantales</taxon>
        <taxon>Jatrophihabitantaceae</taxon>
        <taxon>Jatrophihabitans</taxon>
    </lineage>
</organism>
<feature type="chain" id="PRO_5046762154" description="SurA-like protein" evidence="1">
    <location>
        <begin position="23"/>
        <end position="208"/>
    </location>
</feature>
<accession>A0ABY7JXX5</accession>
<sequence>MRFRKLSATAAAAVLAVAGLTACQSKGGVAAIIDGHRITDSDVAGYMTRKAQPFPAQDANGGTISIAPRVFVLETLLDERVYTKILQKTPNGLPDEAQLNAAKEQLYGTTADADIAKQYVQHGYTSALSKHALRVQVLLEVIKSEAQQGLDIQSVLAKATPDVTVSGRYGKWDAKNLQLSTDPSAGLPDFVSFKSRPVTATDTTAPTS</sequence>
<dbReference type="Proteomes" id="UP001164693">
    <property type="component" value="Chromosome"/>
</dbReference>
<evidence type="ECO:0000256" key="1">
    <source>
        <dbReference type="SAM" id="SignalP"/>
    </source>
</evidence>
<dbReference type="RefSeq" id="WP_269442446.1">
    <property type="nucleotide sequence ID" value="NZ_CP097463.1"/>
</dbReference>
<evidence type="ECO:0000313" key="3">
    <source>
        <dbReference type="Proteomes" id="UP001164693"/>
    </source>
</evidence>
<keyword evidence="3" id="KW-1185">Reference proteome</keyword>
<dbReference type="PROSITE" id="PS51257">
    <property type="entry name" value="PROKAR_LIPOPROTEIN"/>
    <property type="match status" value="1"/>
</dbReference>
<name>A0ABY7JXX5_9ACTN</name>
<reference evidence="2" key="1">
    <citation type="submission" date="2022-05" db="EMBL/GenBank/DDBJ databases">
        <title>Jatrophihabitans sp. SB3-54 whole genome sequence.</title>
        <authorList>
            <person name="Suh M.K."/>
            <person name="Eom M.K."/>
            <person name="Kim J.S."/>
            <person name="Kim H.S."/>
            <person name="Do H.E."/>
            <person name="Shin Y.K."/>
            <person name="Lee J.-S."/>
        </authorList>
    </citation>
    <scope>NUCLEOTIDE SEQUENCE</scope>
    <source>
        <strain evidence="2">SB3-54</strain>
    </source>
</reference>
<proteinExistence type="predicted"/>
<evidence type="ECO:0000313" key="2">
    <source>
        <dbReference type="EMBL" id="WAX55921.1"/>
    </source>
</evidence>
<gene>
    <name evidence="2" type="ORF">M6B22_15435</name>
</gene>
<protein>
    <recommendedName>
        <fullName evidence="4">SurA-like protein</fullName>
    </recommendedName>
</protein>
<dbReference type="EMBL" id="CP097463">
    <property type="protein sequence ID" value="WAX55921.1"/>
    <property type="molecule type" value="Genomic_DNA"/>
</dbReference>